<evidence type="ECO:0000256" key="1">
    <source>
        <dbReference type="SAM" id="MobiDB-lite"/>
    </source>
</evidence>
<feature type="compositionally biased region" description="Basic and acidic residues" evidence="1">
    <location>
        <begin position="1"/>
        <end position="10"/>
    </location>
</feature>
<feature type="compositionally biased region" description="Polar residues" evidence="1">
    <location>
        <begin position="52"/>
        <end position="62"/>
    </location>
</feature>
<protein>
    <submittedName>
        <fullName evidence="2">Uncharacterized protein</fullName>
    </submittedName>
</protein>
<dbReference type="EMBL" id="FLQR01000011">
    <property type="protein sequence ID" value="SBS74674.1"/>
    <property type="molecule type" value="Genomic_DNA"/>
</dbReference>
<dbReference type="AlphaFoldDB" id="A0A1Y5P7J8"/>
<organism evidence="2">
    <name type="scientific">uncultured Microbacterium sp</name>
    <dbReference type="NCBI Taxonomy" id="191216"/>
    <lineage>
        <taxon>Bacteria</taxon>
        <taxon>Bacillati</taxon>
        <taxon>Actinomycetota</taxon>
        <taxon>Actinomycetes</taxon>
        <taxon>Micrococcales</taxon>
        <taxon>Microbacteriaceae</taxon>
        <taxon>Microbacterium</taxon>
        <taxon>environmental samples</taxon>
    </lineage>
</organism>
<accession>A0A1Y5P7J8</accession>
<reference evidence="2" key="1">
    <citation type="submission" date="2016-03" db="EMBL/GenBank/DDBJ databases">
        <authorList>
            <person name="Ploux O."/>
        </authorList>
    </citation>
    <scope>NUCLEOTIDE SEQUENCE</scope>
    <source>
        <strain evidence="2">UC1</strain>
    </source>
</reference>
<sequence length="62" mass="6232">MTDGPREPHGSHQSQVLLQIADPPGSTRPHGHRTATSPAPPDPGPPETGAASTGSRTDSLGG</sequence>
<gene>
    <name evidence="2" type="ORF">MIPYR_70055</name>
</gene>
<feature type="region of interest" description="Disordered" evidence="1">
    <location>
        <begin position="1"/>
        <end position="62"/>
    </location>
</feature>
<name>A0A1Y5P7J8_9MICO</name>
<proteinExistence type="predicted"/>
<evidence type="ECO:0000313" key="2">
    <source>
        <dbReference type="EMBL" id="SBS74674.1"/>
    </source>
</evidence>